<reference evidence="5" key="1">
    <citation type="submission" date="2025-08" db="UniProtKB">
        <authorList>
            <consortium name="RefSeq"/>
        </authorList>
    </citation>
    <scope>IDENTIFICATION</scope>
    <source>
        <tissue evidence="5">Leaves</tissue>
    </source>
</reference>
<feature type="region of interest" description="Disordered" evidence="1">
    <location>
        <begin position="358"/>
        <end position="412"/>
    </location>
</feature>
<accession>A0A2I4HAD7</accession>
<evidence type="ECO:0000256" key="1">
    <source>
        <dbReference type="SAM" id="MobiDB-lite"/>
    </source>
</evidence>
<dbReference type="InterPro" id="IPR025558">
    <property type="entry name" value="DUF4283"/>
</dbReference>
<evidence type="ECO:0000313" key="4">
    <source>
        <dbReference type="Proteomes" id="UP000235220"/>
    </source>
</evidence>
<sequence>MDEVLQKKWEGLSLTEQEYDTMRVGSEVLEPLKAKGKRCLLIMINADRVVNRQAFRTTMSKVWRSEGWFQFKDVGENRMLVEFQHERDKDKVLQGRPWSFDRNLICIQELDGQVPLKEITFNRELFWVQAHDLPLACMTREIGMKPFSGMEKVEEVETDEAGCGWGSTLRARVEVDISKPLIRGRFIELEGMQLWLPFKYERLPAFCFECGTIKHSRLCPGASRMVNKDAGHQYGPWLRAVPPRAGAADTQRYGGNMVQPPHHGNQEGSLGRSPNTHDQGGRPVDHKKAMTGTAQKDVEDQSIKVENPTVKETKAPHVPQDLPDGVDGILPFQEEQPVENGAQIKELAEARNRATWKRRARDKSYSTAELVPSTNTYQHGVKRSLQTSWESETSEINNKKQRTSVTNKEQDDDQLVVAARQHHQHQ</sequence>
<proteinExistence type="predicted"/>
<feature type="region of interest" description="Disordered" evidence="1">
    <location>
        <begin position="246"/>
        <end position="323"/>
    </location>
</feature>
<feature type="compositionally biased region" description="Basic and acidic residues" evidence="1">
    <location>
        <begin position="296"/>
        <end position="315"/>
    </location>
</feature>
<feature type="domain" description="DUF4283" evidence="2">
    <location>
        <begin position="35"/>
        <end position="110"/>
    </location>
</feature>
<dbReference type="RefSeq" id="XP_018853115.1">
    <property type="nucleotide sequence ID" value="XM_018997570.1"/>
</dbReference>
<dbReference type="OrthoDB" id="1750606at2759"/>
<name>A0A2I4HAD7_JUGRE</name>
<evidence type="ECO:0000259" key="3">
    <source>
        <dbReference type="Pfam" id="PF14392"/>
    </source>
</evidence>
<dbReference type="PANTHER" id="PTHR31286:SF62">
    <property type="entry name" value="ZINC FINGER, CCHC-TYPE-LIKE PROTEIN"/>
    <property type="match status" value="1"/>
</dbReference>
<dbReference type="InterPro" id="IPR040256">
    <property type="entry name" value="At4g02000-like"/>
</dbReference>
<dbReference type="Pfam" id="PF14111">
    <property type="entry name" value="DUF4283"/>
    <property type="match status" value="1"/>
</dbReference>
<feature type="compositionally biased region" description="Polar residues" evidence="1">
    <location>
        <begin position="266"/>
        <end position="278"/>
    </location>
</feature>
<dbReference type="KEGG" id="jre:109015084"/>
<dbReference type="Pfam" id="PF14392">
    <property type="entry name" value="zf-CCHC_4"/>
    <property type="match status" value="1"/>
</dbReference>
<dbReference type="InterPro" id="IPR025836">
    <property type="entry name" value="Zn_knuckle_CX2CX4HX4C"/>
</dbReference>
<keyword evidence="4" id="KW-1185">Reference proteome</keyword>
<feature type="compositionally biased region" description="Basic and acidic residues" evidence="1">
    <location>
        <begin position="279"/>
        <end position="288"/>
    </location>
</feature>
<feature type="domain" description="Zinc knuckle CX2CX4HX4C" evidence="3">
    <location>
        <begin position="175"/>
        <end position="217"/>
    </location>
</feature>
<dbReference type="Proteomes" id="UP000235220">
    <property type="component" value="Chromosome 10"/>
</dbReference>
<gene>
    <name evidence="5" type="primary">LOC109015084</name>
</gene>
<protein>
    <submittedName>
        <fullName evidence="5">Uncharacterized protein LOC109015084</fullName>
    </submittedName>
</protein>
<organism evidence="4 5">
    <name type="scientific">Juglans regia</name>
    <name type="common">English walnut</name>
    <dbReference type="NCBI Taxonomy" id="51240"/>
    <lineage>
        <taxon>Eukaryota</taxon>
        <taxon>Viridiplantae</taxon>
        <taxon>Streptophyta</taxon>
        <taxon>Embryophyta</taxon>
        <taxon>Tracheophyta</taxon>
        <taxon>Spermatophyta</taxon>
        <taxon>Magnoliopsida</taxon>
        <taxon>eudicotyledons</taxon>
        <taxon>Gunneridae</taxon>
        <taxon>Pentapetalae</taxon>
        <taxon>rosids</taxon>
        <taxon>fabids</taxon>
        <taxon>Fagales</taxon>
        <taxon>Juglandaceae</taxon>
        <taxon>Juglans</taxon>
    </lineage>
</organism>
<dbReference type="Gramene" id="Jr10_15400_p2">
    <property type="protein sequence ID" value="cds.Jr10_15400_p2"/>
    <property type="gene ID" value="Jr10_15400"/>
</dbReference>
<dbReference type="PANTHER" id="PTHR31286">
    <property type="entry name" value="GLYCINE-RICH CELL WALL STRUCTURAL PROTEIN 1.8-LIKE"/>
    <property type="match status" value="1"/>
</dbReference>
<feature type="compositionally biased region" description="Polar residues" evidence="1">
    <location>
        <begin position="372"/>
        <end position="396"/>
    </location>
</feature>
<dbReference type="GeneID" id="109015084"/>
<evidence type="ECO:0000313" key="5">
    <source>
        <dbReference type="RefSeq" id="XP_018853115.1"/>
    </source>
</evidence>
<evidence type="ECO:0000259" key="2">
    <source>
        <dbReference type="Pfam" id="PF14111"/>
    </source>
</evidence>
<dbReference type="AlphaFoldDB" id="A0A2I4HAD7"/>